<dbReference type="Proteomes" id="UP000331127">
    <property type="component" value="Unassembled WGS sequence"/>
</dbReference>
<reference evidence="2 3" key="1">
    <citation type="submission" date="2019-10" db="EMBL/GenBank/DDBJ databases">
        <title>Whole genome shotgun sequence of Acrocarpospora macrocephala NBRC 16266.</title>
        <authorList>
            <person name="Ichikawa N."/>
            <person name="Kimura A."/>
            <person name="Kitahashi Y."/>
            <person name="Komaki H."/>
            <person name="Oguchi A."/>
        </authorList>
    </citation>
    <scope>NUCLEOTIDE SEQUENCE [LARGE SCALE GENOMIC DNA]</scope>
    <source>
        <strain evidence="2 3">NBRC 16266</strain>
    </source>
</reference>
<evidence type="ECO:0000313" key="3">
    <source>
        <dbReference type="Proteomes" id="UP000331127"/>
    </source>
</evidence>
<keyword evidence="3" id="KW-1185">Reference proteome</keyword>
<proteinExistence type="predicted"/>
<dbReference type="EMBL" id="BLAE01000035">
    <property type="protein sequence ID" value="GES12279.1"/>
    <property type="molecule type" value="Genomic_DNA"/>
</dbReference>
<organism evidence="2 3">
    <name type="scientific">Acrocarpospora macrocephala</name>
    <dbReference type="NCBI Taxonomy" id="150177"/>
    <lineage>
        <taxon>Bacteria</taxon>
        <taxon>Bacillati</taxon>
        <taxon>Actinomycetota</taxon>
        <taxon>Actinomycetes</taxon>
        <taxon>Streptosporangiales</taxon>
        <taxon>Streptosporangiaceae</taxon>
        <taxon>Acrocarpospora</taxon>
    </lineage>
</organism>
<accession>A0A5M3WWF8</accession>
<gene>
    <name evidence="2" type="ORF">Amac_058760</name>
</gene>
<feature type="region of interest" description="Disordered" evidence="1">
    <location>
        <begin position="43"/>
        <end position="64"/>
    </location>
</feature>
<sequence length="76" mass="7627">MIVGVGMSNFSGGFSGGFGSGFGRGLGRVLGRGVWAVGVGFCPDDEVGDPEPPSSPDVDVESAPPDLLFGLDLVRG</sequence>
<comment type="caution">
    <text evidence="2">The sequence shown here is derived from an EMBL/GenBank/DDBJ whole genome shotgun (WGS) entry which is preliminary data.</text>
</comment>
<evidence type="ECO:0000313" key="2">
    <source>
        <dbReference type="EMBL" id="GES12279.1"/>
    </source>
</evidence>
<evidence type="ECO:0000256" key="1">
    <source>
        <dbReference type="SAM" id="MobiDB-lite"/>
    </source>
</evidence>
<name>A0A5M3WWF8_9ACTN</name>
<dbReference type="AlphaFoldDB" id="A0A5M3WWF8"/>
<protein>
    <submittedName>
        <fullName evidence="2">Uncharacterized protein</fullName>
    </submittedName>
</protein>